<organism evidence="2 3">
    <name type="scientific">Stakelama tenebrarum</name>
    <dbReference type="NCBI Taxonomy" id="2711215"/>
    <lineage>
        <taxon>Bacteria</taxon>
        <taxon>Pseudomonadati</taxon>
        <taxon>Pseudomonadota</taxon>
        <taxon>Alphaproteobacteria</taxon>
        <taxon>Sphingomonadales</taxon>
        <taxon>Sphingomonadaceae</taxon>
        <taxon>Stakelama</taxon>
    </lineage>
</organism>
<evidence type="ECO:0000313" key="2">
    <source>
        <dbReference type="EMBL" id="QIG80560.1"/>
    </source>
</evidence>
<feature type="transmembrane region" description="Helical" evidence="1">
    <location>
        <begin position="6"/>
        <end position="25"/>
    </location>
</feature>
<evidence type="ECO:0000256" key="1">
    <source>
        <dbReference type="SAM" id="Phobius"/>
    </source>
</evidence>
<dbReference type="AlphaFoldDB" id="A0A6G6Y6L8"/>
<keyword evidence="1" id="KW-1133">Transmembrane helix</keyword>
<keyword evidence="3" id="KW-1185">Reference proteome</keyword>
<proteinExistence type="predicted"/>
<sequence>MRLRPGYALAALLIFAVEVLIALYVRDAFVRPLLGDVLAVILVYLGLRAILPIGVRAAALSALAIAFAIEFGQLLGLADMLGLARGSPWRVVIGSHYDWRDLIAYTAGTLAALLVERLRATFP</sequence>
<dbReference type="EMBL" id="CP049109">
    <property type="protein sequence ID" value="QIG80560.1"/>
    <property type="molecule type" value="Genomic_DNA"/>
</dbReference>
<keyword evidence="1" id="KW-0472">Membrane</keyword>
<keyword evidence="1" id="KW-0812">Transmembrane</keyword>
<dbReference type="RefSeq" id="WP_165327567.1">
    <property type="nucleotide sequence ID" value="NZ_CP049109.1"/>
</dbReference>
<dbReference type="Pfam" id="PF10990">
    <property type="entry name" value="DUF2809"/>
    <property type="match status" value="1"/>
</dbReference>
<gene>
    <name evidence="2" type="ORF">G5C33_12745</name>
</gene>
<feature type="transmembrane region" description="Helical" evidence="1">
    <location>
        <begin position="57"/>
        <end position="78"/>
    </location>
</feature>
<dbReference type="InterPro" id="IPR021257">
    <property type="entry name" value="DUF2809"/>
</dbReference>
<accession>A0A6G6Y6L8</accession>
<dbReference type="Proteomes" id="UP000501568">
    <property type="component" value="Chromosome"/>
</dbReference>
<reference evidence="2 3" key="1">
    <citation type="submission" date="2020-02" db="EMBL/GenBank/DDBJ databases">
        <authorList>
            <person name="Zheng R.K."/>
            <person name="Sun C.M."/>
        </authorList>
    </citation>
    <scope>NUCLEOTIDE SEQUENCE [LARGE SCALE GENOMIC DNA]</scope>
    <source>
        <strain evidence="3">zrk23</strain>
    </source>
</reference>
<feature type="transmembrane region" description="Helical" evidence="1">
    <location>
        <begin position="32"/>
        <end position="51"/>
    </location>
</feature>
<evidence type="ECO:0000313" key="3">
    <source>
        <dbReference type="Proteomes" id="UP000501568"/>
    </source>
</evidence>
<name>A0A6G6Y6L8_9SPHN</name>
<protein>
    <submittedName>
        <fullName evidence="2">DUF2809 domain-containing protein</fullName>
    </submittedName>
</protein>
<dbReference type="KEGG" id="spzr:G5C33_12745"/>